<evidence type="ECO:0000313" key="1">
    <source>
        <dbReference type="EMBL" id="KFF25592.1"/>
    </source>
</evidence>
<dbReference type="EMBL" id="JPRJ01000022">
    <property type="protein sequence ID" value="KFF25592.1"/>
    <property type="molecule type" value="Genomic_DNA"/>
</dbReference>
<name>A0A086B9H8_9FLAO</name>
<comment type="caution">
    <text evidence="1">The sequence shown here is derived from an EMBL/GenBank/DDBJ whole genome shotgun (WGS) entry which is preliminary data.</text>
</comment>
<dbReference type="OrthoDB" id="1261884at2"/>
<dbReference type="PROSITE" id="PS51257">
    <property type="entry name" value="PROKAR_LIPOPROTEIN"/>
    <property type="match status" value="1"/>
</dbReference>
<organism evidence="1 2">
    <name type="scientific">Chryseobacterium piperi</name>
    <dbReference type="NCBI Taxonomy" id="558152"/>
    <lineage>
        <taxon>Bacteria</taxon>
        <taxon>Pseudomonadati</taxon>
        <taxon>Bacteroidota</taxon>
        <taxon>Flavobacteriia</taxon>
        <taxon>Flavobacteriales</taxon>
        <taxon>Weeksellaceae</taxon>
        <taxon>Chryseobacterium group</taxon>
        <taxon>Chryseobacterium</taxon>
    </lineage>
</organism>
<accession>A0A086B9H8</accession>
<evidence type="ECO:0000313" key="2">
    <source>
        <dbReference type="Proteomes" id="UP000028709"/>
    </source>
</evidence>
<dbReference type="AlphaFoldDB" id="A0A086B9H8"/>
<gene>
    <name evidence="1" type="ORF">IQ37_12240</name>
</gene>
<sequence>MNYIIKISIFYIFVFFMMFSCANSKNNVNVKQSGENVEFVEMRRLNSGINLKELSVIHSTTGIKELYGRLNEGFSRSAPIPVLENNNEFFLVLKPKLKNVQYGDIHIEKIEAKGPVLIVNYKEIENWEYAEKKLSNPVLIVKVLSKPGEIHLNLIK</sequence>
<reference evidence="1 2" key="1">
    <citation type="submission" date="2014-07" db="EMBL/GenBank/DDBJ databases">
        <title>Genome of Chryseobacterium piperi CTM.</title>
        <authorList>
            <person name="Pipes S.E."/>
            <person name="Stropko S.J."/>
            <person name="Newman J.D."/>
        </authorList>
    </citation>
    <scope>NUCLEOTIDE SEQUENCE [LARGE SCALE GENOMIC DNA]</scope>
    <source>
        <strain evidence="1 2">CTM</strain>
    </source>
</reference>
<proteinExistence type="predicted"/>
<dbReference type="eggNOG" id="ENOG50311BB">
    <property type="taxonomic scope" value="Bacteria"/>
</dbReference>
<protein>
    <recommendedName>
        <fullName evidence="3">Lipoprotein</fullName>
    </recommendedName>
</protein>
<evidence type="ECO:0008006" key="3">
    <source>
        <dbReference type="Google" id="ProtNLM"/>
    </source>
</evidence>
<keyword evidence="2" id="KW-1185">Reference proteome</keyword>
<dbReference type="Proteomes" id="UP000028709">
    <property type="component" value="Unassembled WGS sequence"/>
</dbReference>
<dbReference type="KEGG" id="cpip:CJF12_07940"/>
<dbReference type="RefSeq" id="WP_034685439.1">
    <property type="nucleotide sequence ID" value="NZ_CP023049.2"/>
</dbReference>